<sequence>MPTAYYFIAVILLANAWLIAGGSKIWKTMPASLLLAYAWMVAFAGDITNIDQLAGAAVYGLVPALFFLVPALLISTLFGMLIFSLTRAGKRRQ</sequence>
<gene>
    <name evidence="2" type="ORF">GTP55_14960</name>
</gene>
<keyword evidence="1" id="KW-0812">Transmembrane</keyword>
<feature type="transmembrane region" description="Helical" evidence="1">
    <location>
        <begin position="6"/>
        <end position="26"/>
    </location>
</feature>
<dbReference type="Proteomes" id="UP000466332">
    <property type="component" value="Unassembled WGS sequence"/>
</dbReference>
<reference evidence="2 3" key="1">
    <citation type="submission" date="2019-12" db="EMBL/GenBank/DDBJ databases">
        <title>Novel species isolated from a subtropical stream in China.</title>
        <authorList>
            <person name="Lu H."/>
        </authorList>
    </citation>
    <scope>NUCLEOTIDE SEQUENCE [LARGE SCALE GENOMIC DNA]</scope>
    <source>
        <strain evidence="2 3">FT109W</strain>
    </source>
</reference>
<dbReference type="RefSeq" id="WP_161045671.1">
    <property type="nucleotide sequence ID" value="NZ_WWCS01000008.1"/>
</dbReference>
<comment type="caution">
    <text evidence="2">The sequence shown here is derived from an EMBL/GenBank/DDBJ whole genome shotgun (WGS) entry which is preliminary data.</text>
</comment>
<evidence type="ECO:0000313" key="3">
    <source>
        <dbReference type="Proteomes" id="UP000466332"/>
    </source>
</evidence>
<accession>A0ABW9WID7</accession>
<proteinExistence type="predicted"/>
<organism evidence="2 3">
    <name type="scientific">Duganella margarita</name>
    <dbReference type="NCBI Taxonomy" id="2692170"/>
    <lineage>
        <taxon>Bacteria</taxon>
        <taxon>Pseudomonadati</taxon>
        <taxon>Pseudomonadota</taxon>
        <taxon>Betaproteobacteria</taxon>
        <taxon>Burkholderiales</taxon>
        <taxon>Oxalobacteraceae</taxon>
        <taxon>Telluria group</taxon>
        <taxon>Duganella</taxon>
    </lineage>
</organism>
<evidence type="ECO:0000256" key="1">
    <source>
        <dbReference type="SAM" id="Phobius"/>
    </source>
</evidence>
<name>A0ABW9WID7_9BURK</name>
<feature type="transmembrane region" description="Helical" evidence="1">
    <location>
        <begin position="33"/>
        <end position="50"/>
    </location>
</feature>
<keyword evidence="1" id="KW-0472">Membrane</keyword>
<evidence type="ECO:0000313" key="2">
    <source>
        <dbReference type="EMBL" id="MYN40673.1"/>
    </source>
</evidence>
<dbReference type="EMBL" id="WWCS01000008">
    <property type="protein sequence ID" value="MYN40673.1"/>
    <property type="molecule type" value="Genomic_DNA"/>
</dbReference>
<feature type="transmembrane region" description="Helical" evidence="1">
    <location>
        <begin position="56"/>
        <end position="83"/>
    </location>
</feature>
<keyword evidence="1" id="KW-1133">Transmembrane helix</keyword>
<keyword evidence="3" id="KW-1185">Reference proteome</keyword>
<protein>
    <submittedName>
        <fullName evidence="2">Uncharacterized protein</fullName>
    </submittedName>
</protein>